<evidence type="ECO:0000313" key="1">
    <source>
        <dbReference type="EMBL" id="GGG49948.1"/>
    </source>
</evidence>
<accession>A0ABQ1WXP9</accession>
<keyword evidence="2" id="KW-1185">Reference proteome</keyword>
<proteinExistence type="predicted"/>
<dbReference type="Proteomes" id="UP000601361">
    <property type="component" value="Unassembled WGS sequence"/>
</dbReference>
<protein>
    <recommendedName>
        <fullName evidence="3">DUF2007 domain-containing protein</fullName>
    </recommendedName>
</protein>
<organism evidence="1 2">
    <name type="scientific">Hymenobacter glacieicola</name>
    <dbReference type="NCBI Taxonomy" id="1562124"/>
    <lineage>
        <taxon>Bacteria</taxon>
        <taxon>Pseudomonadati</taxon>
        <taxon>Bacteroidota</taxon>
        <taxon>Cytophagia</taxon>
        <taxon>Cytophagales</taxon>
        <taxon>Hymenobacteraceae</taxon>
        <taxon>Hymenobacter</taxon>
    </lineage>
</organism>
<gene>
    <name evidence="1" type="ORF">GCM10011378_27550</name>
</gene>
<name>A0ABQ1WXP9_9BACT</name>
<sequence>MTFFLWLNSSQTSGRQIKQNGNEIFSKSQTRSTSRSRYITTSPLPLLTPAAQYLTYAEAVALYQQLRQADIDALVKTCGPPTFPFGEGMYYQLLIEQADASAAQATVEAFERQRATPPAPRCPRCGAPEPMAVPRPAWWKRVFYAGTALHKCPRCGAEFPL</sequence>
<evidence type="ECO:0008006" key="3">
    <source>
        <dbReference type="Google" id="ProtNLM"/>
    </source>
</evidence>
<comment type="caution">
    <text evidence="1">The sequence shown here is derived from an EMBL/GenBank/DDBJ whole genome shotgun (WGS) entry which is preliminary data.</text>
</comment>
<reference evidence="2" key="1">
    <citation type="journal article" date="2019" name="Int. J. Syst. Evol. Microbiol.">
        <title>The Global Catalogue of Microorganisms (GCM) 10K type strain sequencing project: providing services to taxonomists for standard genome sequencing and annotation.</title>
        <authorList>
            <consortium name="The Broad Institute Genomics Platform"/>
            <consortium name="The Broad Institute Genome Sequencing Center for Infectious Disease"/>
            <person name="Wu L."/>
            <person name="Ma J."/>
        </authorList>
    </citation>
    <scope>NUCLEOTIDE SEQUENCE [LARGE SCALE GENOMIC DNA]</scope>
    <source>
        <strain evidence="2">CGMCC 1.12990</strain>
    </source>
</reference>
<dbReference type="EMBL" id="BMGS01000007">
    <property type="protein sequence ID" value="GGG49948.1"/>
    <property type="molecule type" value="Genomic_DNA"/>
</dbReference>
<evidence type="ECO:0000313" key="2">
    <source>
        <dbReference type="Proteomes" id="UP000601361"/>
    </source>
</evidence>